<evidence type="ECO:0000313" key="3">
    <source>
        <dbReference type="Proteomes" id="UP000327191"/>
    </source>
</evidence>
<feature type="transmembrane region" description="Helical" evidence="1">
    <location>
        <begin position="20"/>
        <end position="42"/>
    </location>
</feature>
<dbReference type="Proteomes" id="UP000327191">
    <property type="component" value="Unassembled WGS sequence"/>
</dbReference>
<organism evidence="2 3">
    <name type="scientific">Pseudomonas fluorescens</name>
    <dbReference type="NCBI Taxonomy" id="294"/>
    <lineage>
        <taxon>Bacteria</taxon>
        <taxon>Pseudomonadati</taxon>
        <taxon>Pseudomonadota</taxon>
        <taxon>Gammaproteobacteria</taxon>
        <taxon>Pseudomonadales</taxon>
        <taxon>Pseudomonadaceae</taxon>
        <taxon>Pseudomonas</taxon>
    </lineage>
</organism>
<evidence type="ECO:0000256" key="1">
    <source>
        <dbReference type="SAM" id="Phobius"/>
    </source>
</evidence>
<gene>
    <name evidence="2" type="ORF">PS938_02016</name>
</gene>
<keyword evidence="1" id="KW-0812">Transmembrane</keyword>
<name>A0A5E7TDE7_PSEFL</name>
<reference evidence="2 3" key="1">
    <citation type="submission" date="2019-09" db="EMBL/GenBank/DDBJ databases">
        <authorList>
            <person name="Chandra G."/>
            <person name="Truman W A."/>
        </authorList>
    </citation>
    <scope>NUCLEOTIDE SEQUENCE [LARGE SCALE GENOMIC DNA]</scope>
    <source>
        <strain evidence="2">PS938</strain>
    </source>
</reference>
<protein>
    <submittedName>
        <fullName evidence="2">Uncharacterized protein</fullName>
    </submittedName>
</protein>
<accession>A0A5E7TDE7</accession>
<sequence length="54" mass="6137">MIMIPLAELDNNFGSNDLSNVTRALLLLVLPIPLLLVLYWLFAKAARKRARDSR</sequence>
<dbReference type="EMBL" id="CABVJE010000007">
    <property type="protein sequence ID" value="VVP95777.1"/>
    <property type="molecule type" value="Genomic_DNA"/>
</dbReference>
<evidence type="ECO:0000313" key="2">
    <source>
        <dbReference type="EMBL" id="VVP95777.1"/>
    </source>
</evidence>
<keyword evidence="1" id="KW-1133">Transmembrane helix</keyword>
<keyword evidence="1" id="KW-0472">Membrane</keyword>
<dbReference type="AlphaFoldDB" id="A0A5E7TDE7"/>
<proteinExistence type="predicted"/>